<evidence type="ECO:0000313" key="1">
    <source>
        <dbReference type="EMBL" id="EYC17462.1"/>
    </source>
</evidence>
<reference evidence="2" key="1">
    <citation type="journal article" date="2015" name="Nat. Genet.">
        <title>The genome and transcriptome of the zoonotic hookworm Ancylostoma ceylanicum identify infection-specific gene families.</title>
        <authorList>
            <person name="Schwarz E.M."/>
            <person name="Hu Y."/>
            <person name="Antoshechkin I."/>
            <person name="Miller M.M."/>
            <person name="Sternberg P.W."/>
            <person name="Aroian R.V."/>
        </authorList>
    </citation>
    <scope>NUCLEOTIDE SEQUENCE</scope>
    <source>
        <strain evidence="2">HY135</strain>
    </source>
</reference>
<comment type="caution">
    <text evidence="1">The sequence shown here is derived from an EMBL/GenBank/DDBJ whole genome shotgun (WGS) entry which is preliminary data.</text>
</comment>
<proteinExistence type="predicted"/>
<dbReference type="Proteomes" id="UP000024635">
    <property type="component" value="Unassembled WGS sequence"/>
</dbReference>
<dbReference type="EMBL" id="JARK01001366">
    <property type="protein sequence ID" value="EYC17462.1"/>
    <property type="molecule type" value="Genomic_DNA"/>
</dbReference>
<accession>A0A016URL0</accession>
<dbReference type="AlphaFoldDB" id="A0A016URL0"/>
<organism evidence="1 2">
    <name type="scientific">Ancylostoma ceylanicum</name>
    <dbReference type="NCBI Taxonomy" id="53326"/>
    <lineage>
        <taxon>Eukaryota</taxon>
        <taxon>Metazoa</taxon>
        <taxon>Ecdysozoa</taxon>
        <taxon>Nematoda</taxon>
        <taxon>Chromadorea</taxon>
        <taxon>Rhabditida</taxon>
        <taxon>Rhabditina</taxon>
        <taxon>Rhabditomorpha</taxon>
        <taxon>Strongyloidea</taxon>
        <taxon>Ancylostomatidae</taxon>
        <taxon>Ancylostomatinae</taxon>
        <taxon>Ancylostoma</taxon>
    </lineage>
</organism>
<name>A0A016URL0_9BILA</name>
<gene>
    <name evidence="1" type="primary">Acey_s0030.g2063</name>
    <name evidence="1" type="ORF">Y032_0030g2063</name>
</gene>
<protein>
    <submittedName>
        <fullName evidence="1">Uncharacterized protein</fullName>
    </submittedName>
</protein>
<evidence type="ECO:0000313" key="2">
    <source>
        <dbReference type="Proteomes" id="UP000024635"/>
    </source>
</evidence>
<sequence length="120" mass="13941">MGSIIIGPDILMWIKNSRGFETLVESLSTPIEEDRFHAMGMDLSSCLRYLECLDTIQAEIFVKRVDELQMGISEALISVKRRIADERDSFNKSYVLHRRQRFLRGAQYVKRVRSLIVAYV</sequence>
<keyword evidence="2" id="KW-1185">Reference proteome</keyword>